<sequence>MQATNGCERTPDLVDFRQVQRQAPRTNLDMAFQLFESEFGVTPLLDAEDIDVPHPDEKSLITYVSSLYDVFPQVPSVEDSLRDNEKQLKWEQYQELASSLVEWLQVNTANIHVTYLFTCFSLCWQTSTDFAGKMFHQDWQRSKDWVIYFLNYSMCHLWDRFTMAQQEKDMAIQAEIARLERLQRLAEKVHRDCRSCEEHLGDIETRINQEEQRVERVHPLEAKKSCDGIASALKRVEENIRGMFSDVQVLKEGRYHQAEQMYRRVYRIHEQWSTLHARLQNSVLPMLTSRTFVQEGVSTTRRRELVTEVELDNTGYGKDMESTRDALEFHMGGLKEISDYRINVERCGANKSTLQGEEAQLYGEWLRKLESAYLVLTVSRVLVPCSILTNTSSHRLQSLHSLLEFMDVATKELIWLNETEETEISRDWSSSELQLDEVEEYYQALMRELESRETQFRAVQDKGESLVMERHPAAKVIEAYMAAMQTQWAWLVQLTTICLETHLKNAAEYHRFFGEARKMDQWIDDQAHLLNTYYNRLEEMHSLLSEYQAEVDSLVARSHDIIPLELRGHRRPITRKLVALCSYKHLSSADQVEGAEQPGIQVEFDKLKTLWIERQRQLKQDMIFATIQIVKSWDLEQVGPP</sequence>
<dbReference type="GO" id="GO:0031122">
    <property type="term" value="P:cytoplasmic microtubule organization"/>
    <property type="evidence" value="ECO:0007669"/>
    <property type="project" value="TreeGrafter"/>
</dbReference>
<keyword evidence="1" id="KW-0175">Coiled coil</keyword>
<organism evidence="3 4">
    <name type="scientific">Ridgeia piscesae</name>
    <name type="common">Tubeworm</name>
    <dbReference type="NCBI Taxonomy" id="27915"/>
    <lineage>
        <taxon>Eukaryota</taxon>
        <taxon>Metazoa</taxon>
        <taxon>Spiralia</taxon>
        <taxon>Lophotrochozoa</taxon>
        <taxon>Annelida</taxon>
        <taxon>Polychaeta</taxon>
        <taxon>Sedentaria</taxon>
        <taxon>Canalipalpata</taxon>
        <taxon>Sabellida</taxon>
        <taxon>Siboglinidae</taxon>
        <taxon>Ridgeia</taxon>
    </lineage>
</organism>
<feature type="coiled-coil region" evidence="1">
    <location>
        <begin position="435"/>
        <end position="462"/>
    </location>
</feature>
<evidence type="ECO:0000313" key="4">
    <source>
        <dbReference type="Proteomes" id="UP001209878"/>
    </source>
</evidence>
<feature type="coiled-coil region" evidence="1">
    <location>
        <begin position="172"/>
        <end position="199"/>
    </location>
</feature>
<dbReference type="InterPro" id="IPR049538">
    <property type="entry name" value="PCN-like_spectrin-like_rpt"/>
</dbReference>
<dbReference type="InterPro" id="IPR043197">
    <property type="entry name" value="Plakin"/>
</dbReference>
<evidence type="ECO:0000259" key="2">
    <source>
        <dbReference type="Pfam" id="PF00307"/>
    </source>
</evidence>
<dbReference type="CDD" id="cd00176">
    <property type="entry name" value="SPEC"/>
    <property type="match status" value="1"/>
</dbReference>
<dbReference type="Pfam" id="PF21020">
    <property type="entry name" value="Spectrin_4"/>
    <property type="match status" value="1"/>
</dbReference>
<dbReference type="PANTHER" id="PTHR23169:SF23">
    <property type="entry name" value="SHORT STOP, ISOFORM H"/>
    <property type="match status" value="1"/>
</dbReference>
<dbReference type="SUPFAM" id="SSF46966">
    <property type="entry name" value="Spectrin repeat"/>
    <property type="match status" value="2"/>
</dbReference>
<dbReference type="InterPro" id="IPR001715">
    <property type="entry name" value="CH_dom"/>
</dbReference>
<dbReference type="GO" id="GO:0042060">
    <property type="term" value="P:wound healing"/>
    <property type="evidence" value="ECO:0007669"/>
    <property type="project" value="TreeGrafter"/>
</dbReference>
<dbReference type="GO" id="GO:0030056">
    <property type="term" value="C:hemidesmosome"/>
    <property type="evidence" value="ECO:0007669"/>
    <property type="project" value="TreeGrafter"/>
</dbReference>
<dbReference type="PANTHER" id="PTHR23169">
    <property type="entry name" value="ENVOPLAKIN"/>
    <property type="match status" value="1"/>
</dbReference>
<dbReference type="Gene3D" id="1.20.58.60">
    <property type="match status" value="3"/>
</dbReference>
<dbReference type="Pfam" id="PF00435">
    <property type="entry name" value="Spectrin"/>
    <property type="match status" value="1"/>
</dbReference>
<dbReference type="InterPro" id="IPR036872">
    <property type="entry name" value="CH_dom_sf"/>
</dbReference>
<dbReference type="GO" id="GO:0005882">
    <property type="term" value="C:intermediate filament"/>
    <property type="evidence" value="ECO:0007669"/>
    <property type="project" value="TreeGrafter"/>
</dbReference>
<dbReference type="AlphaFoldDB" id="A0AAD9PG23"/>
<name>A0AAD9PG23_RIDPI</name>
<dbReference type="GO" id="GO:0005198">
    <property type="term" value="F:structural molecule activity"/>
    <property type="evidence" value="ECO:0007669"/>
    <property type="project" value="TreeGrafter"/>
</dbReference>
<feature type="coiled-coil region" evidence="1">
    <location>
        <begin position="530"/>
        <end position="557"/>
    </location>
</feature>
<protein>
    <recommendedName>
        <fullName evidence="2">Calponin-homology (CH) domain-containing protein</fullName>
    </recommendedName>
</protein>
<dbReference type="InterPro" id="IPR018159">
    <property type="entry name" value="Spectrin/alpha-actinin"/>
</dbReference>
<reference evidence="3" key="1">
    <citation type="journal article" date="2023" name="Mol. Biol. Evol.">
        <title>Third-Generation Sequencing Reveals the Adaptive Role of the Epigenome in Three Deep-Sea Polychaetes.</title>
        <authorList>
            <person name="Perez M."/>
            <person name="Aroh O."/>
            <person name="Sun Y."/>
            <person name="Lan Y."/>
            <person name="Juniper S.K."/>
            <person name="Young C.R."/>
            <person name="Angers B."/>
            <person name="Qian P.Y."/>
        </authorList>
    </citation>
    <scope>NUCLEOTIDE SEQUENCE</scope>
    <source>
        <strain evidence="3">R07B-5</strain>
    </source>
</reference>
<dbReference type="EMBL" id="JAODUO010000002">
    <property type="protein sequence ID" value="KAK2194135.1"/>
    <property type="molecule type" value="Genomic_DNA"/>
</dbReference>
<accession>A0AAD9PG23</accession>
<feature type="domain" description="Calponin-homology (CH)" evidence="2">
    <location>
        <begin position="10"/>
        <end position="72"/>
    </location>
</feature>
<dbReference type="GO" id="GO:0016020">
    <property type="term" value="C:membrane"/>
    <property type="evidence" value="ECO:0007669"/>
    <property type="project" value="TreeGrafter"/>
</dbReference>
<dbReference type="InterPro" id="IPR002017">
    <property type="entry name" value="Spectrin_repeat"/>
</dbReference>
<dbReference type="GO" id="GO:0005737">
    <property type="term" value="C:cytoplasm"/>
    <property type="evidence" value="ECO:0007669"/>
    <property type="project" value="TreeGrafter"/>
</dbReference>
<dbReference type="SMART" id="SM00150">
    <property type="entry name" value="SPEC"/>
    <property type="match status" value="2"/>
</dbReference>
<dbReference type="SUPFAM" id="SSF47576">
    <property type="entry name" value="Calponin-homology domain, CH-domain"/>
    <property type="match status" value="1"/>
</dbReference>
<dbReference type="Gene3D" id="1.10.418.10">
    <property type="entry name" value="Calponin-like domain"/>
    <property type="match status" value="1"/>
</dbReference>
<dbReference type="Proteomes" id="UP001209878">
    <property type="component" value="Unassembled WGS sequence"/>
</dbReference>
<keyword evidence="4" id="KW-1185">Reference proteome</keyword>
<evidence type="ECO:0000313" key="3">
    <source>
        <dbReference type="EMBL" id="KAK2194135.1"/>
    </source>
</evidence>
<gene>
    <name evidence="3" type="ORF">NP493_2g13053</name>
</gene>
<dbReference type="GO" id="GO:0045104">
    <property type="term" value="P:intermediate filament cytoskeleton organization"/>
    <property type="evidence" value="ECO:0007669"/>
    <property type="project" value="InterPro"/>
</dbReference>
<dbReference type="Pfam" id="PF00307">
    <property type="entry name" value="CH"/>
    <property type="match status" value="1"/>
</dbReference>
<comment type="caution">
    <text evidence="3">The sequence shown here is derived from an EMBL/GenBank/DDBJ whole genome shotgun (WGS) entry which is preliminary data.</text>
</comment>
<proteinExistence type="predicted"/>
<evidence type="ECO:0000256" key="1">
    <source>
        <dbReference type="SAM" id="Coils"/>
    </source>
</evidence>